<comment type="catalytic activity">
    <reaction evidence="3 4">
        <text>an acyl phosphate + H2O = a carboxylate + phosphate + H(+)</text>
        <dbReference type="Rhea" id="RHEA:14965"/>
        <dbReference type="ChEBI" id="CHEBI:15377"/>
        <dbReference type="ChEBI" id="CHEBI:15378"/>
        <dbReference type="ChEBI" id="CHEBI:29067"/>
        <dbReference type="ChEBI" id="CHEBI:43474"/>
        <dbReference type="ChEBI" id="CHEBI:59918"/>
        <dbReference type="EC" id="3.6.1.7"/>
    </reaction>
</comment>
<accession>A0A4D7B3M6</accession>
<dbReference type="PANTHER" id="PTHR47268">
    <property type="entry name" value="ACYLPHOSPHATASE"/>
    <property type="match status" value="1"/>
</dbReference>
<sequence length="94" mass="10280">MVVHLIISGRVQGVGYRQWLSRHAAARGVQGWVRNRRDETVEAVLSGDEAAVEATINEAMNGPLGAKVDRIDRREVAEADAKGLTQGFDIRPTL</sequence>
<evidence type="ECO:0000313" key="8">
    <source>
        <dbReference type="Proteomes" id="UP000298781"/>
    </source>
</evidence>
<comment type="similarity">
    <text evidence="1 5">Belongs to the acylphosphatase family.</text>
</comment>
<dbReference type="GO" id="GO:0003998">
    <property type="term" value="F:acylphosphatase activity"/>
    <property type="evidence" value="ECO:0007669"/>
    <property type="project" value="UniProtKB-EC"/>
</dbReference>
<dbReference type="EC" id="3.6.1.7" evidence="2 4"/>
<feature type="domain" description="Acylphosphatase-like" evidence="6">
    <location>
        <begin position="2"/>
        <end position="92"/>
    </location>
</feature>
<organism evidence="7 8">
    <name type="scientific">Phreatobacter stygius</name>
    <dbReference type="NCBI Taxonomy" id="1940610"/>
    <lineage>
        <taxon>Bacteria</taxon>
        <taxon>Pseudomonadati</taxon>
        <taxon>Pseudomonadota</taxon>
        <taxon>Alphaproteobacteria</taxon>
        <taxon>Hyphomicrobiales</taxon>
        <taxon>Phreatobacteraceae</taxon>
        <taxon>Phreatobacter</taxon>
    </lineage>
</organism>
<evidence type="ECO:0000256" key="5">
    <source>
        <dbReference type="RuleBase" id="RU004168"/>
    </source>
</evidence>
<dbReference type="PROSITE" id="PS51160">
    <property type="entry name" value="ACYLPHOSPHATASE_3"/>
    <property type="match status" value="1"/>
</dbReference>
<gene>
    <name evidence="7" type="ORF">E8M01_30060</name>
</gene>
<evidence type="ECO:0000313" key="7">
    <source>
        <dbReference type="EMBL" id="QCI68104.1"/>
    </source>
</evidence>
<dbReference type="KEGG" id="pstg:E8M01_30060"/>
<dbReference type="Proteomes" id="UP000298781">
    <property type="component" value="Chromosome"/>
</dbReference>
<dbReference type="SUPFAM" id="SSF54975">
    <property type="entry name" value="Acylphosphatase/BLUF domain-like"/>
    <property type="match status" value="1"/>
</dbReference>
<dbReference type="Gene3D" id="3.30.70.100">
    <property type="match status" value="1"/>
</dbReference>
<dbReference type="AlphaFoldDB" id="A0A4D7B3M6"/>
<dbReference type="OrthoDB" id="5295388at2"/>
<evidence type="ECO:0000256" key="1">
    <source>
        <dbReference type="ARBA" id="ARBA00005614"/>
    </source>
</evidence>
<protein>
    <recommendedName>
        <fullName evidence="2 4">acylphosphatase</fullName>
        <ecNumber evidence="2 4">3.6.1.7</ecNumber>
    </recommendedName>
</protein>
<dbReference type="PANTHER" id="PTHR47268:SF4">
    <property type="entry name" value="ACYLPHOSPHATASE"/>
    <property type="match status" value="1"/>
</dbReference>
<dbReference type="InterPro" id="IPR020456">
    <property type="entry name" value="Acylphosphatase"/>
</dbReference>
<feature type="active site" evidence="4">
    <location>
        <position position="17"/>
    </location>
</feature>
<reference evidence="7 8" key="1">
    <citation type="submission" date="2019-04" db="EMBL/GenBank/DDBJ databases">
        <title>Phreatobacter aquaticus sp. nov.</title>
        <authorList>
            <person name="Choi A."/>
        </authorList>
    </citation>
    <scope>NUCLEOTIDE SEQUENCE [LARGE SCALE GENOMIC DNA]</scope>
    <source>
        <strain evidence="7 8">KCTC 52518</strain>
    </source>
</reference>
<evidence type="ECO:0000256" key="2">
    <source>
        <dbReference type="ARBA" id="ARBA00012150"/>
    </source>
</evidence>
<name>A0A4D7B3M6_9HYPH</name>
<keyword evidence="8" id="KW-1185">Reference proteome</keyword>
<dbReference type="EMBL" id="CP039690">
    <property type="protein sequence ID" value="QCI68104.1"/>
    <property type="molecule type" value="Genomic_DNA"/>
</dbReference>
<dbReference type="InterPro" id="IPR001792">
    <property type="entry name" value="Acylphosphatase-like_dom"/>
</dbReference>
<dbReference type="Pfam" id="PF00708">
    <property type="entry name" value="Acylphosphatase"/>
    <property type="match status" value="1"/>
</dbReference>
<evidence type="ECO:0000259" key="6">
    <source>
        <dbReference type="PROSITE" id="PS51160"/>
    </source>
</evidence>
<evidence type="ECO:0000256" key="4">
    <source>
        <dbReference type="PROSITE-ProRule" id="PRU00520"/>
    </source>
</evidence>
<evidence type="ECO:0000256" key="3">
    <source>
        <dbReference type="ARBA" id="ARBA00047645"/>
    </source>
</evidence>
<proteinExistence type="inferred from homology"/>
<keyword evidence="4" id="KW-0378">Hydrolase</keyword>
<dbReference type="InterPro" id="IPR036046">
    <property type="entry name" value="Acylphosphatase-like_dom_sf"/>
</dbReference>
<dbReference type="RefSeq" id="WP_136963524.1">
    <property type="nucleotide sequence ID" value="NZ_CP039690.1"/>
</dbReference>
<feature type="active site" evidence="4">
    <location>
        <position position="35"/>
    </location>
</feature>